<accession>A0ABU2G2R2</accession>
<comment type="caution">
    <text evidence="2">The sequence shown here is derived from an EMBL/GenBank/DDBJ whole genome shotgun (WGS) entry which is preliminary data.</text>
</comment>
<gene>
    <name evidence="2" type="ORF">NDI79_12880</name>
</gene>
<dbReference type="EMBL" id="JAMQOQ010000003">
    <property type="protein sequence ID" value="MDS0295068.1"/>
    <property type="molecule type" value="Genomic_DNA"/>
</dbReference>
<keyword evidence="1" id="KW-1133">Transmembrane helix</keyword>
<keyword evidence="3" id="KW-1185">Reference proteome</keyword>
<feature type="transmembrane region" description="Helical" evidence="1">
    <location>
        <begin position="12"/>
        <end position="35"/>
    </location>
</feature>
<evidence type="ECO:0000256" key="1">
    <source>
        <dbReference type="SAM" id="Phobius"/>
    </source>
</evidence>
<protein>
    <submittedName>
        <fullName evidence="2">Uncharacterized protein</fullName>
    </submittedName>
</protein>
<sequence length="60" mass="6478">MPVSTLILWRVVIGPLGVAESVVCVVVGLVGYVFARGVVLPRRLFVSRGDPEEPKRPPPP</sequence>
<dbReference type="RefSeq" id="WP_310928926.1">
    <property type="nucleotide sequence ID" value="NZ_JAMQOQ010000003.1"/>
</dbReference>
<keyword evidence="1" id="KW-0812">Transmembrane</keyword>
<keyword evidence="1" id="KW-0472">Membrane</keyword>
<evidence type="ECO:0000313" key="2">
    <source>
        <dbReference type="EMBL" id="MDS0295068.1"/>
    </source>
</evidence>
<dbReference type="Proteomes" id="UP001254813">
    <property type="component" value="Unassembled WGS sequence"/>
</dbReference>
<organism evidence="2 3">
    <name type="scientific">Halogeometricum luteum</name>
    <dbReference type="NCBI Taxonomy" id="2950537"/>
    <lineage>
        <taxon>Archaea</taxon>
        <taxon>Methanobacteriati</taxon>
        <taxon>Methanobacteriota</taxon>
        <taxon>Stenosarchaea group</taxon>
        <taxon>Halobacteria</taxon>
        <taxon>Halobacteriales</taxon>
        <taxon>Haloferacaceae</taxon>
        <taxon>Halogeometricum</taxon>
    </lineage>
</organism>
<reference evidence="2 3" key="1">
    <citation type="submission" date="2022-06" db="EMBL/GenBank/DDBJ databases">
        <title>Halogeometricum sp. a new haloarchaeum isolate from saline soil.</title>
        <authorList>
            <person name="Strakova D."/>
            <person name="Galisteo C."/>
            <person name="Sanchez-Porro C."/>
            <person name="Ventosa A."/>
        </authorList>
    </citation>
    <scope>NUCLEOTIDE SEQUENCE [LARGE SCALE GENOMIC DNA]</scope>
    <source>
        <strain evidence="3">S3BR25-2</strain>
    </source>
</reference>
<evidence type="ECO:0000313" key="3">
    <source>
        <dbReference type="Proteomes" id="UP001254813"/>
    </source>
</evidence>
<name>A0ABU2G2R2_9EURY</name>
<proteinExistence type="predicted"/>